<comment type="caution">
    <text evidence="1">The sequence shown here is derived from an EMBL/GenBank/DDBJ whole genome shotgun (WGS) entry which is preliminary data.</text>
</comment>
<evidence type="ECO:0000313" key="1">
    <source>
        <dbReference type="EMBL" id="KAL0939693.1"/>
    </source>
</evidence>
<name>A0ACC3Z6G2_COLTU</name>
<organism evidence="1 2">
    <name type="scientific">Colletotrichum truncatum</name>
    <name type="common">Anthracnose fungus</name>
    <name type="synonym">Colletotrichum capsici</name>
    <dbReference type="NCBI Taxonomy" id="5467"/>
    <lineage>
        <taxon>Eukaryota</taxon>
        <taxon>Fungi</taxon>
        <taxon>Dikarya</taxon>
        <taxon>Ascomycota</taxon>
        <taxon>Pezizomycotina</taxon>
        <taxon>Sordariomycetes</taxon>
        <taxon>Hypocreomycetidae</taxon>
        <taxon>Glomerellales</taxon>
        <taxon>Glomerellaceae</taxon>
        <taxon>Colletotrichum</taxon>
        <taxon>Colletotrichum truncatum species complex</taxon>
    </lineage>
</organism>
<dbReference type="Proteomes" id="UP000805649">
    <property type="component" value="Unassembled WGS sequence"/>
</dbReference>
<proteinExistence type="predicted"/>
<gene>
    <name evidence="1" type="ORF">CTRU02_206303</name>
</gene>
<accession>A0ACC3Z6G2</accession>
<sequence length="570" mass="61195">MLRLATACPPSCPFFSYLLPQTCISCTNSPTLSGFCHGLLLPLRLSFFLPLQHATLLIVGAALLVIWLKVAVLLIMRVPSFEDSFVTPRGITETMHQPPNSLSLMTGIQLCLAHYCDQHGPTPLMVTEGLPVPCTTCFDDGASNFADQEQLRPRTSAPTTAASLSQTVAMSDALRRMHLNANRSSSLPASENEAQTQRAALLRASSATASPASPLSPSAIETPPDSPRRISEQPQPRRDSSFRRTYDEYVTKRAGPCENCALTLPQRQGGKDKTDLKAERGPTLRTRAPYARVYGQASPPASQASSASDTDSDGHPERIHRRATGSTTTRSSMSSGRHASHTHYLDYTSTHEPLIPTSFSIVRSSCLRTLSLETLPRAPANPTPSASPQSSTMPAFVTTHSAGSAASGGPIFFGDPVNGYTTAYIFRIPDMHARGHKRVYAFLALSTHKERLAMKTFGFMAAAFRDLAAWIQKLAEAEAEKAAEASPIGGPQHQGAFPTMNVQEREGPDRGGSSFLTGGGGFTRRMGGGPGGVSLKARGLAELVGMPDFFIELHAKFVKLMLELGVVLSS</sequence>
<dbReference type="EMBL" id="VUJX02000003">
    <property type="protein sequence ID" value="KAL0939693.1"/>
    <property type="molecule type" value="Genomic_DNA"/>
</dbReference>
<evidence type="ECO:0000313" key="2">
    <source>
        <dbReference type="Proteomes" id="UP000805649"/>
    </source>
</evidence>
<keyword evidence="2" id="KW-1185">Reference proteome</keyword>
<protein>
    <submittedName>
        <fullName evidence="1">Uncharacterized protein</fullName>
    </submittedName>
</protein>
<reference evidence="1 2" key="1">
    <citation type="journal article" date="2020" name="Phytopathology">
        <title>Genome Sequence Resources of Colletotrichum truncatum, C. plurivorum, C. musicola, and C. sojae: Four Species Pathogenic to Soybean (Glycine max).</title>
        <authorList>
            <person name="Rogerio F."/>
            <person name="Boufleur T.R."/>
            <person name="Ciampi-Guillardi M."/>
            <person name="Sukno S.A."/>
            <person name="Thon M.R."/>
            <person name="Massola Junior N.S."/>
            <person name="Baroncelli R."/>
        </authorList>
    </citation>
    <scope>NUCLEOTIDE SEQUENCE [LARGE SCALE GENOMIC DNA]</scope>
    <source>
        <strain evidence="1 2">CMES1059</strain>
    </source>
</reference>